<proteinExistence type="predicted"/>
<accession>A0ABU2IDK6</accession>
<evidence type="ECO:0000313" key="4">
    <source>
        <dbReference type="Proteomes" id="UP001267344"/>
    </source>
</evidence>
<comment type="caution">
    <text evidence="3">The sequence shown here is derived from an EMBL/GenBank/DDBJ whole genome shotgun (WGS) entry which is preliminary data.</text>
</comment>
<evidence type="ECO:0000313" key="3">
    <source>
        <dbReference type="EMBL" id="MDT0096113.1"/>
    </source>
</evidence>
<keyword evidence="4" id="KW-1185">Reference proteome</keyword>
<dbReference type="Proteomes" id="UP001267344">
    <property type="component" value="Unassembled WGS sequence"/>
</dbReference>
<dbReference type="PANTHER" id="PTHR36449">
    <property type="entry name" value="ACETYLTRANSFERASE-RELATED"/>
    <property type="match status" value="1"/>
</dbReference>
<dbReference type="EMBL" id="JASBAG010000001">
    <property type="protein sequence ID" value="MDT0096113.1"/>
    <property type="molecule type" value="Genomic_DNA"/>
</dbReference>
<reference evidence="3 4" key="1">
    <citation type="submission" date="2023-05" db="EMBL/GenBank/DDBJ databases">
        <title>A Combination of Whole Genome Sequencing and Metagenomics Reveals Diversity of Listeria spp. in Soil Collected from the Nantahala National Forest.</title>
        <authorList>
            <person name="Wang J."/>
            <person name="Schamp C.N."/>
            <person name="Hudson L.K."/>
            <person name="Chaggar H.K."/>
            <person name="Bryan D.W."/>
            <person name="Radosevich M."/>
            <person name="Denes T.G."/>
        </authorList>
    </citation>
    <scope>NUCLEOTIDE SEQUENCE [LARGE SCALE GENOMIC DNA]</scope>
    <source>
        <strain evidence="3 4">UTK S2-0009</strain>
    </source>
</reference>
<keyword evidence="1" id="KW-0808">Transferase</keyword>
<sequence length="207" mass="23879">MVEYTLVSLSDLLDSFKENEIQKQIKSSFSCAREKDLESFLHEKAILYERSSLGRTFLFLDKHRLVEGVFSVMGFFTTAQTSYDISVLSKKRRRKVLGSAVPGRDTLKSFPAFLIGQIGRNDQYTSKDLNGKTMLNECFLQLEQVSKIIGGEHVILECRDYMFEKFYKAQGFQKFVEDPTDGLLTLYNRIKFNELHTSQNPSYPLSH</sequence>
<protein>
    <recommendedName>
        <fullName evidence="5">N-acetyltransferase</fullName>
    </recommendedName>
</protein>
<organism evidence="3 4">
    <name type="scientific">Listeria swaminathanii</name>
    <dbReference type="NCBI Taxonomy" id="2713501"/>
    <lineage>
        <taxon>Bacteria</taxon>
        <taxon>Bacillati</taxon>
        <taxon>Bacillota</taxon>
        <taxon>Bacilli</taxon>
        <taxon>Bacillales</taxon>
        <taxon>Listeriaceae</taxon>
        <taxon>Listeria</taxon>
    </lineage>
</organism>
<dbReference type="Gene3D" id="3.40.630.30">
    <property type="match status" value="1"/>
</dbReference>
<evidence type="ECO:0000256" key="2">
    <source>
        <dbReference type="ARBA" id="ARBA00023315"/>
    </source>
</evidence>
<gene>
    <name evidence="3" type="ORF">QJV39_05250</name>
</gene>
<dbReference type="PANTHER" id="PTHR36449:SF1">
    <property type="entry name" value="ACETYLTRANSFERASE"/>
    <property type="match status" value="1"/>
</dbReference>
<name>A0ABU2IDK6_9LIST</name>
<evidence type="ECO:0000256" key="1">
    <source>
        <dbReference type="ARBA" id="ARBA00022679"/>
    </source>
</evidence>
<dbReference type="RefSeq" id="WP_311174629.1">
    <property type="nucleotide sequence ID" value="NZ_JASAYX010000001.1"/>
</dbReference>
<evidence type="ECO:0008006" key="5">
    <source>
        <dbReference type="Google" id="ProtNLM"/>
    </source>
</evidence>
<keyword evidence="2" id="KW-0012">Acyltransferase</keyword>